<name>A0A6B9LIF9_9CAUD</name>
<keyword evidence="3" id="KW-1185">Reference proteome</keyword>
<evidence type="ECO:0000313" key="2">
    <source>
        <dbReference type="EMBL" id="QHB42731.1"/>
    </source>
</evidence>
<dbReference type="EMBL" id="MN807240">
    <property type="protein sequence ID" value="QHB42731.1"/>
    <property type="molecule type" value="Genomic_DNA"/>
</dbReference>
<organism evidence="2 3">
    <name type="scientific">Vibrio phage VP-HS15</name>
    <dbReference type="NCBI Taxonomy" id="2686284"/>
    <lineage>
        <taxon>Viruses</taxon>
        <taxon>Duplodnaviria</taxon>
        <taxon>Heunggongvirae</taxon>
        <taxon>Uroviricota</taxon>
        <taxon>Caudoviricetes</taxon>
        <taxon>Autographivirales</taxon>
        <taxon>Autosignataviridae</taxon>
        <taxon>Colwellvirinae</taxon>
        <taxon>Kaohsiungvirus</taxon>
        <taxon>Kaohsiungvirus VPHS15</taxon>
    </lineage>
</organism>
<accession>A0A6B9LIF9</accession>
<dbReference type="Proteomes" id="UP000464544">
    <property type="component" value="Segment"/>
</dbReference>
<reference evidence="2 3" key="1">
    <citation type="submission" date="2019-12" db="EMBL/GenBank/DDBJ databases">
        <title>Phage VP-HS15 from Vibrio parahaemolyticus.</title>
        <authorList>
            <person name="Liu X.-Q."/>
        </authorList>
    </citation>
    <scope>NUCLEOTIDE SEQUENCE [LARGE SCALE GENOMIC DNA]</scope>
</reference>
<keyword evidence="1" id="KW-1133">Transmembrane helix</keyword>
<feature type="transmembrane region" description="Helical" evidence="1">
    <location>
        <begin position="37"/>
        <end position="55"/>
    </location>
</feature>
<proteinExistence type="predicted"/>
<protein>
    <submittedName>
        <fullName evidence="2">Holin</fullName>
    </submittedName>
</protein>
<evidence type="ECO:0000256" key="1">
    <source>
        <dbReference type="SAM" id="Phobius"/>
    </source>
</evidence>
<keyword evidence="1" id="KW-0472">Membrane</keyword>
<evidence type="ECO:0000313" key="3">
    <source>
        <dbReference type="Proteomes" id="UP000464544"/>
    </source>
</evidence>
<sequence length="61" mass="6882">MSEKIIKATELVRETLPAAPPAAYVGMKFYGFTLPDIVSIATLFYLAIQIGYIIYKWRKGI</sequence>
<keyword evidence="1" id="KW-0812">Transmembrane</keyword>